<dbReference type="Proteomes" id="UP000235965">
    <property type="component" value="Unassembled WGS sequence"/>
</dbReference>
<sequence>MACQSAETSKSQTINLEKIISTATFASVYTQLYVPCTQRKKEIRKQHERWRHKTAVPLHFYIKNMAVRFLNSDENTYDNHPYFEY</sequence>
<evidence type="ECO:0000313" key="1">
    <source>
        <dbReference type="EMBL" id="PNF14033.1"/>
    </source>
</evidence>
<name>A0A2J7PCG6_9NEOP</name>
<protein>
    <submittedName>
        <fullName evidence="1">Uncharacterized protein</fullName>
    </submittedName>
</protein>
<proteinExistence type="predicted"/>
<accession>A0A2J7PCG6</accession>
<evidence type="ECO:0000313" key="2">
    <source>
        <dbReference type="Proteomes" id="UP000235965"/>
    </source>
</evidence>
<comment type="caution">
    <text evidence="1">The sequence shown here is derived from an EMBL/GenBank/DDBJ whole genome shotgun (WGS) entry which is preliminary data.</text>
</comment>
<reference evidence="1 2" key="1">
    <citation type="submission" date="2017-12" db="EMBL/GenBank/DDBJ databases">
        <title>Hemimetabolous genomes reveal molecular basis of termite eusociality.</title>
        <authorList>
            <person name="Harrison M.C."/>
            <person name="Jongepier E."/>
            <person name="Robertson H.M."/>
            <person name="Arning N."/>
            <person name="Bitard-Feildel T."/>
            <person name="Chao H."/>
            <person name="Childers C.P."/>
            <person name="Dinh H."/>
            <person name="Doddapaneni H."/>
            <person name="Dugan S."/>
            <person name="Gowin J."/>
            <person name="Greiner C."/>
            <person name="Han Y."/>
            <person name="Hu H."/>
            <person name="Hughes D.S.T."/>
            <person name="Huylmans A.-K."/>
            <person name="Kemena C."/>
            <person name="Kremer L.P.M."/>
            <person name="Lee S.L."/>
            <person name="Lopez-Ezquerra A."/>
            <person name="Mallet L."/>
            <person name="Monroy-Kuhn J.M."/>
            <person name="Moser A."/>
            <person name="Murali S.C."/>
            <person name="Muzny D.M."/>
            <person name="Otani S."/>
            <person name="Piulachs M.-D."/>
            <person name="Poelchau M."/>
            <person name="Qu J."/>
            <person name="Schaub F."/>
            <person name="Wada-Katsumata A."/>
            <person name="Worley K.C."/>
            <person name="Xie Q."/>
            <person name="Ylla G."/>
            <person name="Poulsen M."/>
            <person name="Gibbs R.A."/>
            <person name="Schal C."/>
            <person name="Richards S."/>
            <person name="Belles X."/>
            <person name="Korb J."/>
            <person name="Bornberg-Bauer E."/>
        </authorList>
    </citation>
    <scope>NUCLEOTIDE SEQUENCE [LARGE SCALE GENOMIC DNA]</scope>
    <source>
        <tissue evidence="1">Whole body</tissue>
    </source>
</reference>
<organism evidence="1 2">
    <name type="scientific">Cryptotermes secundus</name>
    <dbReference type="NCBI Taxonomy" id="105785"/>
    <lineage>
        <taxon>Eukaryota</taxon>
        <taxon>Metazoa</taxon>
        <taxon>Ecdysozoa</taxon>
        <taxon>Arthropoda</taxon>
        <taxon>Hexapoda</taxon>
        <taxon>Insecta</taxon>
        <taxon>Pterygota</taxon>
        <taxon>Neoptera</taxon>
        <taxon>Polyneoptera</taxon>
        <taxon>Dictyoptera</taxon>
        <taxon>Blattodea</taxon>
        <taxon>Blattoidea</taxon>
        <taxon>Termitoidae</taxon>
        <taxon>Kalotermitidae</taxon>
        <taxon>Cryptotermitinae</taxon>
        <taxon>Cryptotermes</taxon>
    </lineage>
</organism>
<keyword evidence="2" id="KW-1185">Reference proteome</keyword>
<gene>
    <name evidence="1" type="ORF">B7P43_G03558</name>
</gene>
<dbReference type="AlphaFoldDB" id="A0A2J7PCG6"/>
<dbReference type="EMBL" id="NEVH01027059">
    <property type="protein sequence ID" value="PNF14033.1"/>
    <property type="molecule type" value="Genomic_DNA"/>
</dbReference>
<dbReference type="InParanoid" id="A0A2J7PCG6"/>